<dbReference type="Pfam" id="PF01261">
    <property type="entry name" value="AP_endonuc_2"/>
    <property type="match status" value="1"/>
</dbReference>
<keyword evidence="2" id="KW-0413">Isomerase</keyword>
<dbReference type="AlphaFoldDB" id="A0A9E7SUY5"/>
<evidence type="ECO:0000259" key="1">
    <source>
        <dbReference type="Pfam" id="PF01261"/>
    </source>
</evidence>
<dbReference type="EMBL" id="CP100355">
    <property type="protein sequence ID" value="UTF52466.1"/>
    <property type="molecule type" value="Genomic_DNA"/>
</dbReference>
<dbReference type="PANTHER" id="PTHR12110">
    <property type="entry name" value="HYDROXYPYRUVATE ISOMERASE"/>
    <property type="match status" value="1"/>
</dbReference>
<organism evidence="2 3">
    <name type="scientific">Natronosalvus rutilus</name>
    <dbReference type="NCBI Taxonomy" id="2953753"/>
    <lineage>
        <taxon>Archaea</taxon>
        <taxon>Methanobacteriati</taxon>
        <taxon>Methanobacteriota</taxon>
        <taxon>Stenosarchaea group</taxon>
        <taxon>Halobacteria</taxon>
        <taxon>Halobacteriales</taxon>
        <taxon>Natrialbaceae</taxon>
        <taxon>Natronosalvus</taxon>
    </lineage>
</organism>
<dbReference type="Proteomes" id="UP001056855">
    <property type="component" value="Chromosome"/>
</dbReference>
<evidence type="ECO:0000313" key="2">
    <source>
        <dbReference type="EMBL" id="UTF52466.1"/>
    </source>
</evidence>
<gene>
    <name evidence="2" type="ORF">NGM29_11765</name>
</gene>
<keyword evidence="3" id="KW-1185">Reference proteome</keyword>
<name>A0A9E7SUY5_9EURY</name>
<feature type="domain" description="Xylose isomerase-like TIM barrel" evidence="1">
    <location>
        <begin position="21"/>
        <end position="269"/>
    </location>
</feature>
<dbReference type="KEGG" id="sawl:NGM29_11765"/>
<dbReference type="InterPro" id="IPR013022">
    <property type="entry name" value="Xyl_isomerase-like_TIM-brl"/>
</dbReference>
<dbReference type="InterPro" id="IPR036237">
    <property type="entry name" value="Xyl_isomerase-like_sf"/>
</dbReference>
<reference evidence="2" key="1">
    <citation type="submission" date="2022-06" db="EMBL/GenBank/DDBJ databases">
        <title>Diverse halophilic archaea isolated from saline environments.</title>
        <authorList>
            <person name="Cui H.-L."/>
        </authorList>
    </citation>
    <scope>NUCLEOTIDE SEQUENCE</scope>
    <source>
        <strain evidence="2">WLHS1</strain>
    </source>
</reference>
<sequence length="291" mass="31997">MAIQPALFSKVLRDRSLGEAVDLTAEIGYDGFEPMCRAPHLDVDRTTDEVAALRERLDDHGLGVPCLATYTGAYVDKPRSECEAQLEALERFLEFATLLDCDLVRHNPGGPAPWKATDEDVETAATWYQRAADRAAAYDVTLLIEIHARWLSETVSGTKQLLSAIGRDNVGVIHDAGNMFLVGEEYSADSVDRLGDDLRHVHVKDEQRVVDADEFPGSFRLETADGLQTYRPRRLGEGEVDHAPLFEALAAAEYDGFVTAECSVPQDEPGDDVAIATHELDQLTTLIDNAN</sequence>
<accession>A0A9E7SUY5</accession>
<proteinExistence type="predicted"/>
<evidence type="ECO:0000313" key="3">
    <source>
        <dbReference type="Proteomes" id="UP001056855"/>
    </source>
</evidence>
<protein>
    <submittedName>
        <fullName evidence="2">Sugar phosphate isomerase/epimerase</fullName>
    </submittedName>
</protein>
<dbReference type="RefSeq" id="WP_254156401.1">
    <property type="nucleotide sequence ID" value="NZ_CP100355.1"/>
</dbReference>
<dbReference type="GeneID" id="73290733"/>
<dbReference type="SUPFAM" id="SSF51658">
    <property type="entry name" value="Xylose isomerase-like"/>
    <property type="match status" value="1"/>
</dbReference>
<dbReference type="InterPro" id="IPR050312">
    <property type="entry name" value="IolE/XylAMocC-like"/>
</dbReference>
<dbReference type="GO" id="GO:0016853">
    <property type="term" value="F:isomerase activity"/>
    <property type="evidence" value="ECO:0007669"/>
    <property type="project" value="UniProtKB-KW"/>
</dbReference>
<dbReference type="Gene3D" id="3.20.20.150">
    <property type="entry name" value="Divalent-metal-dependent TIM barrel enzymes"/>
    <property type="match status" value="1"/>
</dbReference>